<dbReference type="InterPro" id="IPR023468">
    <property type="entry name" value="Riboflavin_kinase"/>
</dbReference>
<comment type="similarity">
    <text evidence="4">Belongs to the FMP52 family.</text>
</comment>
<dbReference type="InterPro" id="IPR023465">
    <property type="entry name" value="Riboflavin_kinase_dom_sf"/>
</dbReference>
<reference evidence="21 22" key="1">
    <citation type="submission" date="2018-06" db="EMBL/GenBank/DDBJ databases">
        <title>Genome analysis of cellulolytic fungus Trichoderma lentiforme CFAM-422.</title>
        <authorList>
            <person name="Steindorff A.S."/>
            <person name="Formighieri E.F."/>
            <person name="Midorikawa G.E.O."/>
            <person name="Tamietti M.S."/>
            <person name="Ramos E.Z."/>
            <person name="Silva A.S."/>
            <person name="Bon E.P.S."/>
            <person name="Mendes T.D."/>
            <person name="Damaso M.C.T."/>
            <person name="Favaro L.C.L."/>
        </authorList>
    </citation>
    <scope>NUCLEOTIDE SEQUENCE [LARGE SCALE GENOMIC DNA]</scope>
    <source>
        <strain evidence="21 22">CFAM-422</strain>
    </source>
</reference>
<comment type="catalytic activity">
    <reaction evidence="19">
        <text>riboflavin + ATP = FMN + ADP + H(+)</text>
        <dbReference type="Rhea" id="RHEA:14357"/>
        <dbReference type="ChEBI" id="CHEBI:15378"/>
        <dbReference type="ChEBI" id="CHEBI:30616"/>
        <dbReference type="ChEBI" id="CHEBI:57986"/>
        <dbReference type="ChEBI" id="CHEBI:58210"/>
        <dbReference type="ChEBI" id="CHEBI:456216"/>
        <dbReference type="EC" id="2.7.1.26"/>
    </reaction>
</comment>
<comment type="pathway">
    <text evidence="3">Cofactor biosynthesis; FMN biosynthesis; FMN from riboflavin (ATP route): step 1/1.</text>
</comment>
<evidence type="ECO:0000256" key="5">
    <source>
        <dbReference type="ARBA" id="ARBA00010108"/>
    </source>
</evidence>
<dbReference type="SUPFAM" id="SSF51735">
    <property type="entry name" value="NAD(P)-binding Rossmann-fold domains"/>
    <property type="match status" value="1"/>
</dbReference>
<dbReference type="Gene3D" id="3.40.50.720">
    <property type="entry name" value="NAD(P)-binding Rossmann-like Domain"/>
    <property type="match status" value="1"/>
</dbReference>
<feature type="domain" description="Riboflavin kinase" evidence="20">
    <location>
        <begin position="226"/>
        <end position="362"/>
    </location>
</feature>
<dbReference type="Gene3D" id="2.40.30.30">
    <property type="entry name" value="Riboflavin kinase-like"/>
    <property type="match status" value="1"/>
</dbReference>
<dbReference type="AlphaFoldDB" id="A0A9P5CBW2"/>
<keyword evidence="13" id="KW-1000">Mitochondrion outer membrane</keyword>
<evidence type="ECO:0000256" key="4">
    <source>
        <dbReference type="ARBA" id="ARBA00006617"/>
    </source>
</evidence>
<keyword evidence="9" id="KW-0288">FMN</keyword>
<dbReference type="EMBL" id="QLNT01000010">
    <property type="protein sequence ID" value="KAF3071610.1"/>
    <property type="molecule type" value="Genomic_DNA"/>
</dbReference>
<dbReference type="GO" id="GO:0005524">
    <property type="term" value="F:ATP binding"/>
    <property type="evidence" value="ECO:0007669"/>
    <property type="project" value="UniProtKB-KW"/>
</dbReference>
<evidence type="ECO:0000256" key="3">
    <source>
        <dbReference type="ARBA" id="ARBA00005201"/>
    </source>
</evidence>
<dbReference type="SUPFAM" id="SSF82114">
    <property type="entry name" value="Riboflavin kinase-like"/>
    <property type="match status" value="1"/>
</dbReference>
<evidence type="ECO:0000256" key="17">
    <source>
        <dbReference type="ARBA" id="ARBA00023136"/>
    </source>
</evidence>
<evidence type="ECO:0000256" key="19">
    <source>
        <dbReference type="ARBA" id="ARBA00047880"/>
    </source>
</evidence>
<dbReference type="EC" id="2.7.1.26" evidence="6"/>
<evidence type="ECO:0000256" key="12">
    <source>
        <dbReference type="ARBA" id="ARBA00022777"/>
    </source>
</evidence>
<dbReference type="GO" id="GO:0005741">
    <property type="term" value="C:mitochondrial outer membrane"/>
    <property type="evidence" value="ECO:0007669"/>
    <property type="project" value="UniProtKB-SubCell"/>
</dbReference>
<evidence type="ECO:0000259" key="20">
    <source>
        <dbReference type="SMART" id="SM00904"/>
    </source>
</evidence>
<proteinExistence type="inferred from homology"/>
<dbReference type="InterPro" id="IPR001509">
    <property type="entry name" value="Epimerase_deHydtase"/>
</dbReference>
<keyword evidence="10" id="KW-0808">Transferase</keyword>
<keyword evidence="15" id="KW-0809">Transit peptide</keyword>
<evidence type="ECO:0000256" key="6">
    <source>
        <dbReference type="ARBA" id="ARBA00012105"/>
    </source>
</evidence>
<dbReference type="GO" id="GO:0009231">
    <property type="term" value="P:riboflavin biosynthetic process"/>
    <property type="evidence" value="ECO:0007669"/>
    <property type="project" value="InterPro"/>
</dbReference>
<dbReference type="GO" id="GO:0008531">
    <property type="term" value="F:riboflavin kinase activity"/>
    <property type="evidence" value="ECO:0007669"/>
    <property type="project" value="UniProtKB-EC"/>
</dbReference>
<comment type="caution">
    <text evidence="21">The sequence shown here is derived from an EMBL/GenBank/DDBJ whole genome shotgun (WGS) entry which is preliminary data.</text>
</comment>
<evidence type="ECO:0000256" key="15">
    <source>
        <dbReference type="ARBA" id="ARBA00022946"/>
    </source>
</evidence>
<dbReference type="Pfam" id="PF01370">
    <property type="entry name" value="Epimerase"/>
    <property type="match status" value="1"/>
</dbReference>
<evidence type="ECO:0000313" key="21">
    <source>
        <dbReference type="EMBL" id="KAF3071610.1"/>
    </source>
</evidence>
<dbReference type="SMART" id="SM00904">
    <property type="entry name" value="Flavokinase"/>
    <property type="match status" value="1"/>
</dbReference>
<comment type="subcellular location">
    <subcellularLocation>
        <location evidence="2">Mitochondrion outer membrane</location>
        <topology evidence="2">Peripheral membrane protein</topology>
    </subcellularLocation>
</comment>
<evidence type="ECO:0000256" key="11">
    <source>
        <dbReference type="ARBA" id="ARBA00022741"/>
    </source>
</evidence>
<evidence type="ECO:0000256" key="10">
    <source>
        <dbReference type="ARBA" id="ARBA00022679"/>
    </source>
</evidence>
<evidence type="ECO:0000256" key="7">
    <source>
        <dbReference type="ARBA" id="ARBA00017394"/>
    </source>
</evidence>
<organism evidence="21 22">
    <name type="scientific">Trichoderma lentiforme</name>
    <dbReference type="NCBI Taxonomy" id="1567552"/>
    <lineage>
        <taxon>Eukaryota</taxon>
        <taxon>Fungi</taxon>
        <taxon>Dikarya</taxon>
        <taxon>Ascomycota</taxon>
        <taxon>Pezizomycotina</taxon>
        <taxon>Sordariomycetes</taxon>
        <taxon>Hypocreomycetidae</taxon>
        <taxon>Hypocreales</taxon>
        <taxon>Hypocreaceae</taxon>
        <taxon>Trichoderma</taxon>
    </lineage>
</organism>
<dbReference type="Proteomes" id="UP000801864">
    <property type="component" value="Unassembled WGS sequence"/>
</dbReference>
<gene>
    <name evidence="21" type="ORF">CFAM422_006489</name>
</gene>
<comment type="function">
    <text evidence="1">Catalyzes the phosphorylation of riboflavin (vitamin B2) to form flavin mononucleotide (FMN) coenzyme.</text>
</comment>
<evidence type="ECO:0000256" key="8">
    <source>
        <dbReference type="ARBA" id="ARBA00022630"/>
    </source>
</evidence>
<evidence type="ECO:0000256" key="2">
    <source>
        <dbReference type="ARBA" id="ARBA00004450"/>
    </source>
</evidence>
<sequence length="383" mass="41628">MAAPNSAAVFGSTGLVGSFILSNLLASGPFRPVHTVGRRAPKAESPNLNSIIDADVNKWPAALTAISPAPHVAFSAIGTTRAAAGGIENQWKIDHDLNVEVARAAKQAGVKTFVFISSVGSDGILASTSPYSKMKKGVETTVKELEFDHGIIVRPGLIMGEREQKRLVEGLAMTFARGLGFLGLKDSFAQDAEVIARAAIRATQLADEGKAPSNGRPARRRLRRKLIISGFGRGSKELGIPTANLPVDDTLTPWIANIPSGVYFGYASLALPDSHPDHPSSAPSGAFTVFPMVMSIGYNPFYKNTVRSAEVHILHKFRRDFYDAHMRLLILGFIREEKDYKSLEALIDDINFDCEVAKKSLAREAWAWDKGSKEDAEWFIRPL</sequence>
<evidence type="ECO:0000256" key="1">
    <source>
        <dbReference type="ARBA" id="ARBA00003572"/>
    </source>
</evidence>
<name>A0A9P5CBW2_9HYPO</name>
<dbReference type="Pfam" id="PF01687">
    <property type="entry name" value="Flavokinase"/>
    <property type="match status" value="1"/>
</dbReference>
<evidence type="ECO:0000256" key="13">
    <source>
        <dbReference type="ARBA" id="ARBA00022787"/>
    </source>
</evidence>
<evidence type="ECO:0000256" key="9">
    <source>
        <dbReference type="ARBA" id="ARBA00022643"/>
    </source>
</evidence>
<protein>
    <recommendedName>
        <fullName evidence="7">Riboflavin kinase</fullName>
        <ecNumber evidence="6">2.7.1.26</ecNumber>
    </recommendedName>
    <alternativeName>
        <fullName evidence="18">Flavin mononucleotide kinase 1</fullName>
    </alternativeName>
</protein>
<comment type="similarity">
    <text evidence="5">Belongs to the flavokinase family.</text>
</comment>
<keyword evidence="16" id="KW-0496">Mitochondrion</keyword>
<evidence type="ECO:0000256" key="16">
    <source>
        <dbReference type="ARBA" id="ARBA00023128"/>
    </source>
</evidence>
<evidence type="ECO:0000256" key="14">
    <source>
        <dbReference type="ARBA" id="ARBA00022840"/>
    </source>
</evidence>
<dbReference type="InterPro" id="IPR036291">
    <property type="entry name" value="NAD(P)-bd_dom_sf"/>
</dbReference>
<keyword evidence="22" id="KW-1185">Reference proteome</keyword>
<evidence type="ECO:0000313" key="22">
    <source>
        <dbReference type="Proteomes" id="UP000801864"/>
    </source>
</evidence>
<keyword evidence="11" id="KW-0547">Nucleotide-binding</keyword>
<keyword evidence="17" id="KW-0472">Membrane</keyword>
<keyword evidence="14" id="KW-0067">ATP-binding</keyword>
<dbReference type="FunFam" id="3.40.50.720:FF:000366">
    <property type="entry name" value="Protein FMP52, mitochondrial"/>
    <property type="match status" value="1"/>
</dbReference>
<dbReference type="GO" id="GO:0009398">
    <property type="term" value="P:FMN biosynthetic process"/>
    <property type="evidence" value="ECO:0007669"/>
    <property type="project" value="TreeGrafter"/>
</dbReference>
<accession>A0A9P5CBW2</accession>
<keyword evidence="12" id="KW-0418">Kinase</keyword>
<evidence type="ECO:0000256" key="18">
    <source>
        <dbReference type="ARBA" id="ARBA00029960"/>
    </source>
</evidence>
<dbReference type="PANTHER" id="PTHR22749:SF6">
    <property type="entry name" value="RIBOFLAVIN KINASE"/>
    <property type="match status" value="1"/>
</dbReference>
<keyword evidence="8" id="KW-0285">Flavoprotein</keyword>
<dbReference type="PANTHER" id="PTHR22749">
    <property type="entry name" value="RIBOFLAVIN KINASE/FMN ADENYLYLTRANSFERASE"/>
    <property type="match status" value="1"/>
</dbReference>
<dbReference type="InterPro" id="IPR015865">
    <property type="entry name" value="Riboflavin_kinase_bac/euk"/>
</dbReference>